<dbReference type="EMBL" id="BDGJ01000162">
    <property type="protein sequence ID" value="GAW93554.1"/>
    <property type="molecule type" value="Genomic_DNA"/>
</dbReference>
<evidence type="ECO:0000259" key="1">
    <source>
        <dbReference type="Pfam" id="PF13751"/>
    </source>
</evidence>
<comment type="caution">
    <text evidence="2">The sequence shown here is derived from an EMBL/GenBank/DDBJ whole genome shotgun (WGS) entry which is preliminary data.</text>
</comment>
<dbReference type="AlphaFoldDB" id="A0A1Z5HVK9"/>
<protein>
    <submittedName>
        <fullName evidence="2">Transposase, IS4 family protein</fullName>
    </submittedName>
</protein>
<dbReference type="InterPro" id="IPR025668">
    <property type="entry name" value="Tnp_DDE_dom"/>
</dbReference>
<organism evidence="2 3">
    <name type="scientific">Calderihabitans maritimus</name>
    <dbReference type="NCBI Taxonomy" id="1246530"/>
    <lineage>
        <taxon>Bacteria</taxon>
        <taxon>Bacillati</taxon>
        <taxon>Bacillota</taxon>
        <taxon>Clostridia</taxon>
        <taxon>Neomoorellales</taxon>
        <taxon>Calderihabitantaceae</taxon>
        <taxon>Calderihabitans</taxon>
    </lineage>
</organism>
<name>A0A1Z5HVK9_9FIRM</name>
<evidence type="ECO:0000313" key="2">
    <source>
        <dbReference type="EMBL" id="GAW93554.1"/>
    </source>
</evidence>
<dbReference type="Pfam" id="PF13751">
    <property type="entry name" value="DDE_Tnp_1_6"/>
    <property type="match status" value="1"/>
</dbReference>
<sequence length="58" mass="6798">MARSSYKWKTIYKKRTAVERVNARLDEAFGFEKYFIRGLQKMKLRCALALIVMLALAV</sequence>
<feature type="domain" description="Transposase DDE" evidence="1">
    <location>
        <begin position="5"/>
        <end position="53"/>
    </location>
</feature>
<evidence type="ECO:0000313" key="3">
    <source>
        <dbReference type="Proteomes" id="UP000197032"/>
    </source>
</evidence>
<gene>
    <name evidence="2" type="ORF">KKC1_26850</name>
</gene>
<dbReference type="Proteomes" id="UP000197032">
    <property type="component" value="Unassembled WGS sequence"/>
</dbReference>
<reference evidence="3" key="1">
    <citation type="journal article" date="2017" name="Appl. Environ. Microbiol.">
        <title>Genomic analysis of Calderihabitans maritimus KKC1, a thermophilic hydrogenogenic carboxydotrophic bacterium isolated from marine sediment.</title>
        <authorList>
            <person name="Omae K."/>
            <person name="Yoneda Y."/>
            <person name="Fukuyama Y."/>
            <person name="Yoshida T."/>
            <person name="Sako Y."/>
        </authorList>
    </citation>
    <scope>NUCLEOTIDE SEQUENCE [LARGE SCALE GENOMIC DNA]</scope>
    <source>
        <strain evidence="3">KKC1</strain>
    </source>
</reference>
<accession>A0A1Z5HVK9</accession>
<feature type="non-terminal residue" evidence="2">
    <location>
        <position position="58"/>
    </location>
</feature>
<proteinExistence type="predicted"/>
<keyword evidence="3" id="KW-1185">Reference proteome</keyword>